<dbReference type="EMBL" id="JARAWC010000027">
    <property type="protein sequence ID" value="MDX2964098.1"/>
    <property type="molecule type" value="Genomic_DNA"/>
</dbReference>
<evidence type="ECO:0000313" key="6">
    <source>
        <dbReference type="Proteomes" id="UP001282288"/>
    </source>
</evidence>
<dbReference type="Proteomes" id="UP001282288">
    <property type="component" value="Unassembled WGS sequence"/>
</dbReference>
<sequence length="120" mass="12909">MDRFADVTGDHQWIHLDPNKAAKGPYGTTVAHGYLVPSLVPMLLSEAARTEGLTAAINYGSNKVRCPALTPVNSQVRGMVELTELRRGPQGAQAVLRVTVERRGGDKPVCVAEVVAVLFE</sequence>
<reference evidence="3 5" key="1">
    <citation type="journal article" date="2023" name="Microb. Genom.">
        <title>Mesoterricola silvestris gen. nov., sp. nov., Mesoterricola sediminis sp. nov., Geothrix oryzae sp. nov., Geothrix edaphica sp. nov., Geothrix rubra sp. nov., and Geothrix limicola sp. nov., six novel members of Acidobacteriota isolated from soils.</title>
        <authorList>
            <person name="Weisberg A.J."/>
            <person name="Pearce E."/>
            <person name="Kramer C.G."/>
            <person name="Chang J.H."/>
            <person name="Clarke C.R."/>
        </authorList>
    </citation>
    <scope>NUCLEOTIDE SEQUENCE</scope>
    <source>
        <strain evidence="4 5">NB05-1H</strain>
        <strain evidence="3">NRRL_B-16521</strain>
    </source>
</reference>
<comment type="similarity">
    <text evidence="1">Belongs to the enoyl-CoA hydratase/isomerase family.</text>
</comment>
<name>A0AAP6EIN4_9ACTN</name>
<protein>
    <submittedName>
        <fullName evidence="3">MaoC family dehydratase</fullName>
    </submittedName>
</protein>
<evidence type="ECO:0000313" key="3">
    <source>
        <dbReference type="EMBL" id="MDX2964098.1"/>
    </source>
</evidence>
<feature type="domain" description="MaoC-like" evidence="2">
    <location>
        <begin position="3"/>
        <end position="94"/>
    </location>
</feature>
<evidence type="ECO:0000256" key="1">
    <source>
        <dbReference type="ARBA" id="ARBA00005254"/>
    </source>
</evidence>
<accession>A0AAP6EIN4</accession>
<dbReference type="InterPro" id="IPR002539">
    <property type="entry name" value="MaoC-like_dom"/>
</dbReference>
<dbReference type="AlphaFoldDB" id="A0AAP6EIN4"/>
<keyword evidence="5" id="KW-1185">Reference proteome</keyword>
<dbReference type="Pfam" id="PF01575">
    <property type="entry name" value="MaoC_dehydratas"/>
    <property type="match status" value="1"/>
</dbReference>
<dbReference type="PANTHER" id="PTHR42993">
    <property type="entry name" value="MAOC-LIKE DEHYDRATASE DOMAIN-CONTAINING PROTEIN"/>
    <property type="match status" value="1"/>
</dbReference>
<comment type="caution">
    <text evidence="3">The sequence shown here is derived from an EMBL/GenBank/DDBJ whole genome shotgun (WGS) entry which is preliminary data.</text>
</comment>
<evidence type="ECO:0000313" key="5">
    <source>
        <dbReference type="Proteomes" id="UP001272987"/>
    </source>
</evidence>
<dbReference type="CDD" id="cd03450">
    <property type="entry name" value="NodN"/>
    <property type="match status" value="1"/>
</dbReference>
<dbReference type="PANTHER" id="PTHR42993:SF1">
    <property type="entry name" value="MAOC-LIKE DEHYDRATASE DOMAIN-CONTAINING PROTEIN"/>
    <property type="match status" value="1"/>
</dbReference>
<dbReference type="Gene3D" id="3.10.129.10">
    <property type="entry name" value="Hotdog Thioesterase"/>
    <property type="match status" value="1"/>
</dbReference>
<evidence type="ECO:0000313" key="4">
    <source>
        <dbReference type="EMBL" id="MDX3021717.1"/>
    </source>
</evidence>
<gene>
    <name evidence="3" type="ORF">PV399_30915</name>
    <name evidence="4" type="ORF">PV666_28045</name>
</gene>
<dbReference type="SUPFAM" id="SSF54637">
    <property type="entry name" value="Thioesterase/thiol ester dehydrase-isomerase"/>
    <property type="match status" value="1"/>
</dbReference>
<dbReference type="InterPro" id="IPR039375">
    <property type="entry name" value="NodN-like"/>
</dbReference>
<dbReference type="EMBL" id="JARAWP010000017">
    <property type="protein sequence ID" value="MDX3021717.1"/>
    <property type="molecule type" value="Genomic_DNA"/>
</dbReference>
<dbReference type="RefSeq" id="WP_075693505.1">
    <property type="nucleotide sequence ID" value="NZ_BCMK01000015.1"/>
</dbReference>
<organism evidence="3 6">
    <name type="scientific">Streptomyces acidiscabies</name>
    <dbReference type="NCBI Taxonomy" id="42234"/>
    <lineage>
        <taxon>Bacteria</taxon>
        <taxon>Bacillati</taxon>
        <taxon>Actinomycetota</taxon>
        <taxon>Actinomycetes</taxon>
        <taxon>Kitasatosporales</taxon>
        <taxon>Streptomycetaceae</taxon>
        <taxon>Streptomyces</taxon>
    </lineage>
</organism>
<evidence type="ECO:0000259" key="2">
    <source>
        <dbReference type="Pfam" id="PF01575"/>
    </source>
</evidence>
<dbReference type="GeneID" id="24308452"/>
<proteinExistence type="inferred from homology"/>
<dbReference type="InterPro" id="IPR029069">
    <property type="entry name" value="HotDog_dom_sf"/>
</dbReference>
<dbReference type="Proteomes" id="UP001272987">
    <property type="component" value="Unassembled WGS sequence"/>
</dbReference>